<organism evidence="2 3">
    <name type="scientific">Tahibacter soli</name>
    <dbReference type="NCBI Taxonomy" id="2983605"/>
    <lineage>
        <taxon>Bacteria</taxon>
        <taxon>Pseudomonadati</taxon>
        <taxon>Pseudomonadota</taxon>
        <taxon>Gammaproteobacteria</taxon>
        <taxon>Lysobacterales</taxon>
        <taxon>Rhodanobacteraceae</taxon>
        <taxon>Tahibacter</taxon>
    </lineage>
</organism>
<feature type="signal peptide" evidence="1">
    <location>
        <begin position="1"/>
        <end position="23"/>
    </location>
</feature>
<dbReference type="Proteomes" id="UP001139971">
    <property type="component" value="Unassembled WGS sequence"/>
</dbReference>
<dbReference type="RefSeq" id="WP_263540752.1">
    <property type="nucleotide sequence ID" value="NZ_JAOVZO020000019.1"/>
</dbReference>
<evidence type="ECO:0008006" key="4">
    <source>
        <dbReference type="Google" id="ProtNLM"/>
    </source>
</evidence>
<dbReference type="InterPro" id="IPR011990">
    <property type="entry name" value="TPR-like_helical_dom_sf"/>
</dbReference>
<keyword evidence="3" id="KW-1185">Reference proteome</keyword>
<comment type="caution">
    <text evidence="2">The sequence shown here is derived from an EMBL/GenBank/DDBJ whole genome shotgun (WGS) entry which is preliminary data.</text>
</comment>
<gene>
    <name evidence="2" type="ORF">OD750_020910</name>
</gene>
<evidence type="ECO:0000313" key="2">
    <source>
        <dbReference type="EMBL" id="MDC8015012.1"/>
    </source>
</evidence>
<dbReference type="Pfam" id="PF08238">
    <property type="entry name" value="Sel1"/>
    <property type="match status" value="1"/>
</dbReference>
<evidence type="ECO:0000313" key="3">
    <source>
        <dbReference type="Proteomes" id="UP001139971"/>
    </source>
</evidence>
<accession>A0A9X4BL67</accession>
<proteinExistence type="predicted"/>
<feature type="chain" id="PRO_5040760658" description="Sel1 repeat-containing protein" evidence="1">
    <location>
        <begin position="24"/>
        <end position="220"/>
    </location>
</feature>
<dbReference type="SMART" id="SM00671">
    <property type="entry name" value="SEL1"/>
    <property type="match status" value="1"/>
</dbReference>
<dbReference type="AlphaFoldDB" id="A0A9X4BL67"/>
<reference evidence="2" key="1">
    <citation type="submission" date="2023-02" db="EMBL/GenBank/DDBJ databases">
        <title>Tahibacter soli sp. nov. isolated from soil.</title>
        <authorList>
            <person name="Baek J.H."/>
            <person name="Lee J.K."/>
            <person name="Choi D.G."/>
            <person name="Jeon C.O."/>
        </authorList>
    </citation>
    <scope>NUCLEOTIDE SEQUENCE</scope>
    <source>
        <strain evidence="2">BL</strain>
    </source>
</reference>
<evidence type="ECO:0000256" key="1">
    <source>
        <dbReference type="SAM" id="SignalP"/>
    </source>
</evidence>
<sequence>MRFRIASLLFGAVLAAFAGIGHAAYDGDEFASVRTRGVRGDYFLALGMREFQRGNYASAKDRWEVAAYWGQKVAQYNLGLMYYKGVGVPVDRPRGVAWIALSSERGEPALRDALARTYATLAPDEVERANALWNDELKPRYGDKVAMPRALSLWRADHVMTTGSHTGHVIGPLAVNNGSGIDEDGMQRQKRLAESGEPFGNPIYPRVEVGDLMSLDAAKP</sequence>
<keyword evidence="1" id="KW-0732">Signal</keyword>
<protein>
    <recommendedName>
        <fullName evidence="4">Sel1 repeat-containing protein</fullName>
    </recommendedName>
</protein>
<dbReference type="SUPFAM" id="SSF81901">
    <property type="entry name" value="HCP-like"/>
    <property type="match status" value="1"/>
</dbReference>
<name>A0A9X4BL67_9GAMM</name>
<dbReference type="EMBL" id="JAOVZO020000019">
    <property type="protein sequence ID" value="MDC8015012.1"/>
    <property type="molecule type" value="Genomic_DNA"/>
</dbReference>
<dbReference type="InterPro" id="IPR006597">
    <property type="entry name" value="Sel1-like"/>
</dbReference>
<dbReference type="Gene3D" id="1.25.40.10">
    <property type="entry name" value="Tetratricopeptide repeat domain"/>
    <property type="match status" value="1"/>
</dbReference>